<organism evidence="2 3">
    <name type="scientific">Cardiocondyla obscurior</name>
    <dbReference type="NCBI Taxonomy" id="286306"/>
    <lineage>
        <taxon>Eukaryota</taxon>
        <taxon>Metazoa</taxon>
        <taxon>Ecdysozoa</taxon>
        <taxon>Arthropoda</taxon>
        <taxon>Hexapoda</taxon>
        <taxon>Insecta</taxon>
        <taxon>Pterygota</taxon>
        <taxon>Neoptera</taxon>
        <taxon>Endopterygota</taxon>
        <taxon>Hymenoptera</taxon>
        <taxon>Apocrita</taxon>
        <taxon>Aculeata</taxon>
        <taxon>Formicoidea</taxon>
        <taxon>Formicidae</taxon>
        <taxon>Myrmicinae</taxon>
        <taxon>Cardiocondyla</taxon>
    </lineage>
</organism>
<dbReference type="Proteomes" id="UP001430953">
    <property type="component" value="Unassembled WGS sequence"/>
</dbReference>
<gene>
    <name evidence="2" type="ORF">PUN28_020427</name>
</gene>
<feature type="compositionally biased region" description="Polar residues" evidence="1">
    <location>
        <begin position="92"/>
        <end position="109"/>
    </location>
</feature>
<dbReference type="EMBL" id="JADYXP020000060">
    <property type="protein sequence ID" value="KAL0098471.1"/>
    <property type="molecule type" value="Genomic_DNA"/>
</dbReference>
<accession>A0AAW2E868</accession>
<evidence type="ECO:0000313" key="2">
    <source>
        <dbReference type="EMBL" id="KAL0098471.1"/>
    </source>
</evidence>
<sequence>MEVEMSNPSDILPPREEWPPAIRPAIQGKRLTLPEDEPRAVTKSVGSAPGKKAIPRTIESLIDTKLSAFATTVQKQMEEMGAALIKQLAPRVSSSGAQENTSRTPTQVDGTKKRPVPGEGLGRKSNAEGKTKSQKPVASTSSAPPTVVKQSITAEKRPTRNEASSSRKENIPSETTTARP</sequence>
<comment type="caution">
    <text evidence="2">The sequence shown here is derived from an EMBL/GenBank/DDBJ whole genome shotgun (WGS) entry which is preliminary data.</text>
</comment>
<feature type="region of interest" description="Disordered" evidence="1">
    <location>
        <begin position="29"/>
        <end position="52"/>
    </location>
</feature>
<feature type="region of interest" description="Disordered" evidence="1">
    <location>
        <begin position="88"/>
        <end position="180"/>
    </location>
</feature>
<evidence type="ECO:0000313" key="3">
    <source>
        <dbReference type="Proteomes" id="UP001430953"/>
    </source>
</evidence>
<feature type="compositionally biased region" description="Basic and acidic residues" evidence="1">
    <location>
        <begin position="154"/>
        <end position="171"/>
    </location>
</feature>
<name>A0AAW2E868_9HYME</name>
<keyword evidence="3" id="KW-1185">Reference proteome</keyword>
<feature type="compositionally biased region" description="Basic and acidic residues" evidence="1">
    <location>
        <begin position="121"/>
        <end position="131"/>
    </location>
</feature>
<reference evidence="2 3" key="1">
    <citation type="submission" date="2023-03" db="EMBL/GenBank/DDBJ databases">
        <title>High recombination rates correlate with genetic variation in Cardiocondyla obscurior ants.</title>
        <authorList>
            <person name="Errbii M."/>
        </authorList>
    </citation>
    <scope>NUCLEOTIDE SEQUENCE [LARGE SCALE GENOMIC DNA]</scope>
    <source>
        <strain evidence="2">Alpha-2009</strain>
        <tissue evidence="2">Whole body</tissue>
    </source>
</reference>
<feature type="region of interest" description="Disordered" evidence="1">
    <location>
        <begin position="1"/>
        <end position="20"/>
    </location>
</feature>
<dbReference type="AlphaFoldDB" id="A0AAW2E868"/>
<proteinExistence type="predicted"/>
<evidence type="ECO:0000256" key="1">
    <source>
        <dbReference type="SAM" id="MobiDB-lite"/>
    </source>
</evidence>
<protein>
    <submittedName>
        <fullName evidence="2">Uncharacterized protein</fullName>
    </submittedName>
</protein>
<feature type="compositionally biased region" description="Polar residues" evidence="1">
    <location>
        <begin position="134"/>
        <end position="153"/>
    </location>
</feature>